<dbReference type="Proteomes" id="UP000034246">
    <property type="component" value="Unassembled WGS sequence"/>
</dbReference>
<feature type="transmembrane region" description="Helical" evidence="1">
    <location>
        <begin position="12"/>
        <end position="36"/>
    </location>
</feature>
<name>A0A0G0N4Y3_9BACT</name>
<dbReference type="EMBL" id="LBWP01000009">
    <property type="protein sequence ID" value="KKR11249.1"/>
    <property type="molecule type" value="Genomic_DNA"/>
</dbReference>
<feature type="transmembrane region" description="Helical" evidence="1">
    <location>
        <begin position="56"/>
        <end position="74"/>
    </location>
</feature>
<keyword evidence="1" id="KW-0812">Transmembrane</keyword>
<keyword evidence="1" id="KW-1133">Transmembrane helix</keyword>
<proteinExistence type="predicted"/>
<evidence type="ECO:0000313" key="3">
    <source>
        <dbReference type="Proteomes" id="UP000034246"/>
    </source>
</evidence>
<organism evidence="2 3">
    <name type="scientific">Candidatus Woesebacteria bacterium GW2011_GWA1_39_21</name>
    <dbReference type="NCBI Taxonomy" id="1618550"/>
    <lineage>
        <taxon>Bacteria</taxon>
        <taxon>Candidatus Woeseibacteriota</taxon>
    </lineage>
</organism>
<evidence type="ECO:0000256" key="1">
    <source>
        <dbReference type="SAM" id="Phobius"/>
    </source>
</evidence>
<protein>
    <submittedName>
        <fullName evidence="2">Uncharacterized protein</fullName>
    </submittedName>
</protein>
<dbReference type="STRING" id="1618550.UT39_C0009G0009"/>
<keyword evidence="1" id="KW-0472">Membrane</keyword>
<accession>A0A0G0N4Y3</accession>
<evidence type="ECO:0000313" key="2">
    <source>
        <dbReference type="EMBL" id="KKR11249.1"/>
    </source>
</evidence>
<comment type="caution">
    <text evidence="2">The sequence shown here is derived from an EMBL/GenBank/DDBJ whole genome shotgun (WGS) entry which is preliminary data.</text>
</comment>
<sequence length="75" mass="8551">MNFLDPGQLRDSGFFILKIASVVLLALYFVYAFIIVRQVNLMTQTIDVAFKKPLKVFAALHLIYALLVLLYAIIM</sequence>
<reference evidence="2 3" key="1">
    <citation type="journal article" date="2015" name="Nature">
        <title>rRNA introns, odd ribosomes, and small enigmatic genomes across a large radiation of phyla.</title>
        <authorList>
            <person name="Brown C.T."/>
            <person name="Hug L.A."/>
            <person name="Thomas B.C."/>
            <person name="Sharon I."/>
            <person name="Castelle C.J."/>
            <person name="Singh A."/>
            <person name="Wilkins M.J."/>
            <person name="Williams K.H."/>
            <person name="Banfield J.F."/>
        </authorList>
    </citation>
    <scope>NUCLEOTIDE SEQUENCE [LARGE SCALE GENOMIC DNA]</scope>
</reference>
<gene>
    <name evidence="2" type="ORF">UT39_C0009G0009</name>
</gene>
<dbReference type="AlphaFoldDB" id="A0A0G0N4Y3"/>
<dbReference type="InterPro" id="IPR043716">
    <property type="entry name" value="DUF5657"/>
</dbReference>
<dbReference type="Pfam" id="PF18901">
    <property type="entry name" value="DUF5657"/>
    <property type="match status" value="1"/>
</dbReference>